<dbReference type="GO" id="GO:0003735">
    <property type="term" value="F:structural constituent of ribosome"/>
    <property type="evidence" value="ECO:0007669"/>
    <property type="project" value="TreeGrafter"/>
</dbReference>
<name>A0A9P0AUH5_BRAAE</name>
<proteinExistence type="predicted"/>
<dbReference type="EMBL" id="OV121142">
    <property type="protein sequence ID" value="CAH0549202.1"/>
    <property type="molecule type" value="Genomic_DNA"/>
</dbReference>
<dbReference type="Proteomes" id="UP001154078">
    <property type="component" value="Chromosome 11"/>
</dbReference>
<dbReference type="AlphaFoldDB" id="A0A9P0AUH5"/>
<keyword evidence="2" id="KW-1185">Reference proteome</keyword>
<dbReference type="Pfam" id="PF14978">
    <property type="entry name" value="MRP-63"/>
    <property type="match status" value="1"/>
</dbReference>
<evidence type="ECO:0000313" key="1">
    <source>
        <dbReference type="EMBL" id="CAH0549202.1"/>
    </source>
</evidence>
<dbReference type="PANTHER" id="PTHR14520">
    <property type="entry name" value="MITOCHONDRIAL RIBOSOMAL PROTEIN 63"/>
    <property type="match status" value="1"/>
</dbReference>
<dbReference type="GO" id="GO:0005761">
    <property type="term" value="C:mitochondrial ribosome"/>
    <property type="evidence" value="ECO:0007669"/>
    <property type="project" value="InterPro"/>
</dbReference>
<accession>A0A9P0AUH5</accession>
<dbReference type="InterPro" id="IPR016576">
    <property type="entry name" value="Ribosomal_mL63"/>
</dbReference>
<organism evidence="1 2">
    <name type="scientific">Brassicogethes aeneus</name>
    <name type="common">Rape pollen beetle</name>
    <name type="synonym">Meligethes aeneus</name>
    <dbReference type="NCBI Taxonomy" id="1431903"/>
    <lineage>
        <taxon>Eukaryota</taxon>
        <taxon>Metazoa</taxon>
        <taxon>Ecdysozoa</taxon>
        <taxon>Arthropoda</taxon>
        <taxon>Hexapoda</taxon>
        <taxon>Insecta</taxon>
        <taxon>Pterygota</taxon>
        <taxon>Neoptera</taxon>
        <taxon>Endopterygota</taxon>
        <taxon>Coleoptera</taxon>
        <taxon>Polyphaga</taxon>
        <taxon>Cucujiformia</taxon>
        <taxon>Nitidulidae</taxon>
        <taxon>Meligethinae</taxon>
        <taxon>Brassicogethes</taxon>
    </lineage>
</organism>
<evidence type="ECO:0000313" key="2">
    <source>
        <dbReference type="Proteomes" id="UP001154078"/>
    </source>
</evidence>
<gene>
    <name evidence="1" type="ORF">MELIAE_LOCUS2416</name>
</gene>
<sequence length="105" mass="12625">MRLFQALLRRKNMPHGNIYTGKHRIVKPVKRDDVQKLRNDFEIEEKNMFYLRHSFLTSEQSFGHAAALGKHENRMKELIMKKKDFKDNVTVESRLAHLRVKECWD</sequence>
<dbReference type="GO" id="GO:0032543">
    <property type="term" value="P:mitochondrial translation"/>
    <property type="evidence" value="ECO:0007669"/>
    <property type="project" value="TreeGrafter"/>
</dbReference>
<protein>
    <recommendedName>
        <fullName evidence="3">Ribosomal protein 63, mitochondrial</fullName>
    </recommendedName>
</protein>
<reference evidence="1" key="1">
    <citation type="submission" date="2021-12" db="EMBL/GenBank/DDBJ databases">
        <authorList>
            <person name="King R."/>
        </authorList>
    </citation>
    <scope>NUCLEOTIDE SEQUENCE</scope>
</reference>
<dbReference type="PANTHER" id="PTHR14520:SF4">
    <property type="entry name" value="LARGE RIBOSOMAL SUBUNIT PROTEIN ML63"/>
    <property type="match status" value="1"/>
</dbReference>
<evidence type="ECO:0008006" key="3">
    <source>
        <dbReference type="Google" id="ProtNLM"/>
    </source>
</evidence>
<dbReference type="OrthoDB" id="6019958at2759"/>